<evidence type="ECO:0000313" key="4">
    <source>
        <dbReference type="Proteomes" id="UP000069654"/>
    </source>
</evidence>
<protein>
    <submittedName>
        <fullName evidence="3">4-diphosphocytidyl-2C-methyl-D-erythritol synthase</fullName>
    </submittedName>
</protein>
<dbReference type="STRING" id="1797.RMCT_0948"/>
<dbReference type="GO" id="GO:0050518">
    <property type="term" value="F:2-C-methyl-D-erythritol 4-phosphate cytidylyltransferase activity"/>
    <property type="evidence" value="ECO:0007669"/>
    <property type="project" value="TreeGrafter"/>
</dbReference>
<sequence>MTYAAIVPLAATVPRTDVFTPLAGMPALVRAVRMLAEEAGADVVLVAVAAALADEARAALSGVAGTEVVSVDGAGRRLDCLHAGLDAVRNRSTPPHHVLVHDCRRPLTPPAVVRRVRAALADGAEAVIPALPFTDSAKTVDASGSITATLDRATLRTAQHPRGFPVDRLAQLLDGADSAADELLEAQRVGLTLTLVDGDPDGFVVRLPDAASLVEAVITARAGRI</sequence>
<dbReference type="AlphaFoldDB" id="A0A100XCE2"/>
<keyword evidence="1" id="KW-0808">Transferase</keyword>
<dbReference type="SUPFAM" id="SSF53448">
    <property type="entry name" value="Nucleotide-diphospho-sugar transferases"/>
    <property type="match status" value="1"/>
</dbReference>
<accession>A0A100XCE2</accession>
<comment type="caution">
    <text evidence="3">The sequence shown here is derived from an EMBL/GenBank/DDBJ whole genome shotgun (WGS) entry which is preliminary data.</text>
</comment>
<dbReference type="PANTHER" id="PTHR32125:SF4">
    <property type="entry name" value="2-C-METHYL-D-ERYTHRITOL 4-PHOSPHATE CYTIDYLYLTRANSFERASE, CHLOROPLASTIC"/>
    <property type="match status" value="1"/>
</dbReference>
<dbReference type="PANTHER" id="PTHR32125">
    <property type="entry name" value="2-C-METHYL-D-ERYTHRITOL 4-PHOSPHATE CYTIDYLYLTRANSFERASE, CHLOROPLASTIC"/>
    <property type="match status" value="1"/>
</dbReference>
<dbReference type="Proteomes" id="UP000069654">
    <property type="component" value="Unassembled WGS sequence"/>
</dbReference>
<dbReference type="InterPro" id="IPR029044">
    <property type="entry name" value="Nucleotide-diphossugar_trans"/>
</dbReference>
<dbReference type="RefSeq" id="WP_003927037.1">
    <property type="nucleotide sequence ID" value="NZ_BCTB01000004.1"/>
</dbReference>
<organism evidence="3 4">
    <name type="scientific">Mycolicibacterium thermoresistibile</name>
    <name type="common">Mycobacterium thermoresistibile</name>
    <dbReference type="NCBI Taxonomy" id="1797"/>
    <lineage>
        <taxon>Bacteria</taxon>
        <taxon>Bacillati</taxon>
        <taxon>Actinomycetota</taxon>
        <taxon>Actinomycetes</taxon>
        <taxon>Mycobacteriales</taxon>
        <taxon>Mycobacteriaceae</taxon>
        <taxon>Mycolicibacterium</taxon>
    </lineage>
</organism>
<reference evidence="4" key="2">
    <citation type="submission" date="2016-02" db="EMBL/GenBank/DDBJ databases">
        <title>Draft genome sequence of five rapidly growing Mycobacterium species.</title>
        <authorList>
            <person name="Katahira K."/>
            <person name="Gotou Y."/>
            <person name="Iida K."/>
            <person name="Ogura Y."/>
            <person name="Hayashi T."/>
        </authorList>
    </citation>
    <scope>NUCLEOTIDE SEQUENCE [LARGE SCALE GENOMIC DNA]</scope>
    <source>
        <strain evidence="4">JCM6362</strain>
    </source>
</reference>
<evidence type="ECO:0000313" key="3">
    <source>
        <dbReference type="EMBL" id="GAT13977.1"/>
    </source>
</evidence>
<keyword evidence="2" id="KW-0548">Nucleotidyltransferase</keyword>
<dbReference type="OMA" id="VHDIGWP"/>
<evidence type="ECO:0000256" key="1">
    <source>
        <dbReference type="ARBA" id="ARBA00022679"/>
    </source>
</evidence>
<dbReference type="InterPro" id="IPR050088">
    <property type="entry name" value="IspD/TarI_cytidylyltransf_bact"/>
</dbReference>
<evidence type="ECO:0000256" key="2">
    <source>
        <dbReference type="ARBA" id="ARBA00022695"/>
    </source>
</evidence>
<reference evidence="3 4" key="1">
    <citation type="journal article" date="2016" name="Genome Announc.">
        <title>Draft Genome Sequences of Five Rapidly Growing Mycobacterium Species, M. thermoresistibile, M. fortuitum subsp. acetamidolyticum, M. canariasense, M. brisbanense, and M. novocastrense.</title>
        <authorList>
            <person name="Katahira K."/>
            <person name="Ogura Y."/>
            <person name="Gotoh Y."/>
            <person name="Hayashi T."/>
        </authorList>
    </citation>
    <scope>NUCLEOTIDE SEQUENCE [LARGE SCALE GENOMIC DNA]</scope>
    <source>
        <strain evidence="3 4">JCM6362</strain>
    </source>
</reference>
<proteinExistence type="predicted"/>
<dbReference type="InterPro" id="IPR034683">
    <property type="entry name" value="IspD/TarI"/>
</dbReference>
<dbReference type="OrthoDB" id="9802561at2"/>
<gene>
    <name evidence="3" type="ORF">RMCT_0948</name>
</gene>
<dbReference type="Gene3D" id="3.90.550.10">
    <property type="entry name" value="Spore Coat Polysaccharide Biosynthesis Protein SpsA, Chain A"/>
    <property type="match status" value="1"/>
</dbReference>
<name>A0A100XCE2_MYCTH</name>
<dbReference type="Pfam" id="PF01128">
    <property type="entry name" value="IspD"/>
    <property type="match status" value="1"/>
</dbReference>
<dbReference type="EMBL" id="BCTB01000004">
    <property type="protein sequence ID" value="GAT13977.1"/>
    <property type="molecule type" value="Genomic_DNA"/>
</dbReference>